<reference evidence="1 2" key="1">
    <citation type="submission" date="2024-11" db="EMBL/GenBank/DDBJ databases">
        <title>A near-complete genome assembly of Cinchona calisaya.</title>
        <authorList>
            <person name="Lian D.C."/>
            <person name="Zhao X.W."/>
            <person name="Wei L."/>
        </authorList>
    </citation>
    <scope>NUCLEOTIDE SEQUENCE [LARGE SCALE GENOMIC DNA]</scope>
    <source>
        <tissue evidence="1">Nenye</tissue>
    </source>
</reference>
<dbReference type="AlphaFoldDB" id="A0ABD2ZVR8"/>
<evidence type="ECO:0000313" key="2">
    <source>
        <dbReference type="Proteomes" id="UP001630127"/>
    </source>
</evidence>
<gene>
    <name evidence="1" type="ORF">ACH5RR_016399</name>
</gene>
<organism evidence="1 2">
    <name type="scientific">Cinchona calisaya</name>
    <dbReference type="NCBI Taxonomy" id="153742"/>
    <lineage>
        <taxon>Eukaryota</taxon>
        <taxon>Viridiplantae</taxon>
        <taxon>Streptophyta</taxon>
        <taxon>Embryophyta</taxon>
        <taxon>Tracheophyta</taxon>
        <taxon>Spermatophyta</taxon>
        <taxon>Magnoliopsida</taxon>
        <taxon>eudicotyledons</taxon>
        <taxon>Gunneridae</taxon>
        <taxon>Pentapetalae</taxon>
        <taxon>asterids</taxon>
        <taxon>lamiids</taxon>
        <taxon>Gentianales</taxon>
        <taxon>Rubiaceae</taxon>
        <taxon>Cinchonoideae</taxon>
        <taxon>Cinchoneae</taxon>
        <taxon>Cinchona</taxon>
    </lineage>
</organism>
<evidence type="ECO:0000313" key="1">
    <source>
        <dbReference type="EMBL" id="KAL3523565.1"/>
    </source>
</evidence>
<proteinExistence type="predicted"/>
<comment type="caution">
    <text evidence="1">The sequence shown here is derived from an EMBL/GenBank/DDBJ whole genome shotgun (WGS) entry which is preliminary data.</text>
</comment>
<keyword evidence="2" id="KW-1185">Reference proteome</keyword>
<dbReference type="Proteomes" id="UP001630127">
    <property type="component" value="Unassembled WGS sequence"/>
</dbReference>
<accession>A0ABD2ZVR8</accession>
<dbReference type="EMBL" id="JBJUIK010000007">
    <property type="protein sequence ID" value="KAL3523565.1"/>
    <property type="molecule type" value="Genomic_DNA"/>
</dbReference>
<sequence length="99" mass="10566">MATGEDGIVCFIGFSIHNPGVTLIQLLLAKERLADGGGAVAIDTVGSAVDLTGRNVGFLRTMLSFKRKCTVALRKLLRQYHCSIAKTLAALSIYVEKGN</sequence>
<protein>
    <submittedName>
        <fullName evidence="1">Uncharacterized protein</fullName>
    </submittedName>
</protein>
<name>A0ABD2ZVR8_9GENT</name>